<accession>S9VGF3</accession>
<dbReference type="InterPro" id="IPR036812">
    <property type="entry name" value="NAD(P)_OxRdtase_dom_sf"/>
</dbReference>
<protein>
    <submittedName>
        <fullName evidence="5">Aldehyde reductase</fullName>
    </submittedName>
</protein>
<feature type="site" description="Lowers pKa of active site Tyr" evidence="3">
    <location>
        <position position="82"/>
    </location>
</feature>
<evidence type="ECO:0000256" key="2">
    <source>
        <dbReference type="PIRSR" id="PIRSR000097-2"/>
    </source>
</evidence>
<dbReference type="PANTHER" id="PTHR43638">
    <property type="entry name" value="OXIDOREDUCTASE, ALDO/KETO REDUCTASE FAMILY PROTEIN"/>
    <property type="match status" value="1"/>
</dbReference>
<comment type="caution">
    <text evidence="5">The sequence shown here is derived from an EMBL/GenBank/DDBJ whole genome shotgun (WGS) entry which is preliminary data.</text>
</comment>
<keyword evidence="7" id="KW-1185">Reference proteome</keyword>
<dbReference type="SUPFAM" id="SSF51430">
    <property type="entry name" value="NAD(P)-linked oxidoreductase"/>
    <property type="match status" value="1"/>
</dbReference>
<evidence type="ECO:0000313" key="5">
    <source>
        <dbReference type="EMBL" id="EPY26086.1"/>
    </source>
</evidence>
<dbReference type="CDD" id="cd19138">
    <property type="entry name" value="AKR_YeaE"/>
    <property type="match status" value="1"/>
</dbReference>
<dbReference type="PIRSF" id="PIRSF000097">
    <property type="entry name" value="AKR"/>
    <property type="match status" value="1"/>
</dbReference>
<sequence>MSLKKIVRFPDGAAVPALGLGTWNMGDTAARRADELAALRAGIAAGMTLLDTAELYGDGRSETLVGEAIKGMDREKLFLVSKVLPQNASRAHIFDSCESSLRRLGTDYLDLYLLHWRGSARLSETVTCMEELVQQGKIRRWGVSNFDTRDMEALWKVPGGSRCSANQVLYHVGSRGIEYSLLPWMQEHHIPTMAYCPIAQAGDLDKSLYRNDTLQRIAQAHHATISQILLAFAILRGDVIAIPKSGKQQHVLENAKAGDIELTQEQIDQINSAFPPPTDKQYLDTV</sequence>
<evidence type="ECO:0000313" key="6">
    <source>
        <dbReference type="EMBL" id="EPY36737.1"/>
    </source>
</evidence>
<dbReference type="OrthoDB" id="37537at2759"/>
<dbReference type="InterPro" id="IPR023210">
    <property type="entry name" value="NADP_OxRdtase_dom"/>
</dbReference>
<dbReference type="GO" id="GO:0016491">
    <property type="term" value="F:oxidoreductase activity"/>
    <property type="evidence" value="ECO:0007669"/>
    <property type="project" value="InterPro"/>
</dbReference>
<dbReference type="Gene3D" id="3.20.20.100">
    <property type="entry name" value="NADP-dependent oxidoreductase domain"/>
    <property type="match status" value="1"/>
</dbReference>
<feature type="domain" description="NADP-dependent oxidoreductase" evidence="4">
    <location>
        <begin position="18"/>
        <end position="272"/>
    </location>
</feature>
<organism evidence="5 7">
    <name type="scientific">Strigomonas culicis</name>
    <dbReference type="NCBI Taxonomy" id="28005"/>
    <lineage>
        <taxon>Eukaryota</taxon>
        <taxon>Discoba</taxon>
        <taxon>Euglenozoa</taxon>
        <taxon>Kinetoplastea</taxon>
        <taxon>Metakinetoplastina</taxon>
        <taxon>Trypanosomatida</taxon>
        <taxon>Trypanosomatidae</taxon>
        <taxon>Strigomonadinae</taxon>
        <taxon>Strigomonas</taxon>
    </lineage>
</organism>
<dbReference type="EMBL" id="ATMH01006328">
    <property type="protein sequence ID" value="EPY26086.1"/>
    <property type="molecule type" value="Genomic_DNA"/>
</dbReference>
<gene>
    <name evidence="6" type="ORF">STCU_00432</name>
    <name evidence="5" type="ORF">STCU_06328</name>
</gene>
<evidence type="ECO:0000256" key="3">
    <source>
        <dbReference type="PIRSR" id="PIRSR000097-3"/>
    </source>
</evidence>
<evidence type="ECO:0000259" key="4">
    <source>
        <dbReference type="Pfam" id="PF00248"/>
    </source>
</evidence>
<proteinExistence type="predicted"/>
<name>S9VGF3_9TRYP</name>
<dbReference type="Proteomes" id="UP000015354">
    <property type="component" value="Unassembled WGS sequence"/>
</dbReference>
<evidence type="ECO:0000256" key="1">
    <source>
        <dbReference type="PIRSR" id="PIRSR000097-1"/>
    </source>
</evidence>
<reference evidence="5" key="2">
    <citation type="submission" date="2013-03" db="EMBL/GenBank/DDBJ databases">
        <authorList>
            <person name="Motta M.C.M."/>
            <person name="Martins A.C.A."/>
            <person name="Preta C.M.C.C."/>
            <person name="Silva R."/>
            <person name="de Souza S.S."/>
            <person name="Klein C.C."/>
            <person name="de Almeida L.G.P."/>
            <person name="Cunha O.L."/>
            <person name="Colabardini A.C."/>
            <person name="Lima B.A."/>
            <person name="Machado C.R."/>
            <person name="Soares C.M.A."/>
            <person name="de Menezes C.B.A."/>
            <person name="Bartolomeu D.C."/>
            <person name="Grisard E.C."/>
            <person name="Fantinatti-Garboggini F."/>
            <person name="Rodrigues-Luiz G.F."/>
            <person name="Wagner G."/>
            <person name="Goldman G.H."/>
            <person name="Fietto J.L.R."/>
            <person name="Ciapina L.P."/>
            <person name="Brocchi M."/>
            <person name="Elias M.C."/>
            <person name="Goldman M.H.S."/>
            <person name="Sagot M.-F."/>
            <person name="Pereira M."/>
            <person name="Stoco P.H."/>
            <person name="Teixeira S.M.R."/>
            <person name="de Mendonca-Neto R.P."/>
            <person name="Maciel T.E.F."/>
            <person name="Mendes T.A.O."/>
            <person name="Urmenyi T.P."/>
            <person name="Teixeira M.M.G."/>
            <person name="de Camargo E.F.P."/>
            <person name="de Sousa W."/>
            <person name="Schenkman S."/>
            <person name="de Vasconcelos A.T.R."/>
        </authorList>
    </citation>
    <scope>NUCLEOTIDE SEQUENCE</scope>
</reference>
<feature type="active site" description="Proton donor" evidence="1">
    <location>
        <position position="56"/>
    </location>
</feature>
<dbReference type="PRINTS" id="PR00069">
    <property type="entry name" value="ALDKETRDTASE"/>
</dbReference>
<dbReference type="EMBL" id="ATMH01000432">
    <property type="protein sequence ID" value="EPY36737.1"/>
    <property type="molecule type" value="Genomic_DNA"/>
</dbReference>
<evidence type="ECO:0000313" key="7">
    <source>
        <dbReference type="Proteomes" id="UP000015354"/>
    </source>
</evidence>
<dbReference type="PANTHER" id="PTHR43638:SF3">
    <property type="entry name" value="ALDEHYDE REDUCTASE"/>
    <property type="match status" value="1"/>
</dbReference>
<dbReference type="AlphaFoldDB" id="S9VGF3"/>
<dbReference type="InterPro" id="IPR020471">
    <property type="entry name" value="AKR"/>
</dbReference>
<feature type="binding site" evidence="2">
    <location>
        <position position="115"/>
    </location>
    <ligand>
        <name>substrate</name>
    </ligand>
</feature>
<reference evidence="5 7" key="1">
    <citation type="journal article" date="2013" name="PLoS ONE">
        <title>Predicting the Proteins of Angomonas deanei, Strigomonas culicis and Their Respective Endosymbionts Reveals New Aspects of the Trypanosomatidae Family.</title>
        <authorList>
            <person name="Motta M.C."/>
            <person name="Martins A.C."/>
            <person name="de Souza S.S."/>
            <person name="Catta-Preta C.M."/>
            <person name="Silva R."/>
            <person name="Klein C.C."/>
            <person name="de Almeida L.G."/>
            <person name="de Lima Cunha O."/>
            <person name="Ciapina L.P."/>
            <person name="Brocchi M."/>
            <person name="Colabardini A.C."/>
            <person name="de Araujo Lima B."/>
            <person name="Machado C.R."/>
            <person name="de Almeida Soares C.M."/>
            <person name="Probst C.M."/>
            <person name="de Menezes C.B."/>
            <person name="Thompson C.E."/>
            <person name="Bartholomeu D.C."/>
            <person name="Gradia D.F."/>
            <person name="Pavoni D.P."/>
            <person name="Grisard E.C."/>
            <person name="Fantinatti-Garboggini F."/>
            <person name="Marchini F.K."/>
            <person name="Rodrigues-Luiz G.F."/>
            <person name="Wagner G."/>
            <person name="Goldman G.H."/>
            <person name="Fietto J.L."/>
            <person name="Elias M.C."/>
            <person name="Goldman M.H."/>
            <person name="Sagot M.F."/>
            <person name="Pereira M."/>
            <person name="Stoco P.H."/>
            <person name="de Mendonca-Neto R.P."/>
            <person name="Teixeira S.M."/>
            <person name="Maciel T.E."/>
            <person name="de Oliveira Mendes T.A."/>
            <person name="Urmenyi T.P."/>
            <person name="de Souza W."/>
            <person name="Schenkman S."/>
            <person name="de Vasconcelos A.T."/>
        </authorList>
    </citation>
    <scope>NUCLEOTIDE SEQUENCE [LARGE SCALE GENOMIC DNA]</scope>
</reference>
<dbReference type="Pfam" id="PF00248">
    <property type="entry name" value="Aldo_ket_red"/>
    <property type="match status" value="1"/>
</dbReference>